<feature type="domain" description="ABC transporter" evidence="10">
    <location>
        <begin position="6"/>
        <end position="497"/>
    </location>
</feature>
<evidence type="ECO:0000256" key="7">
    <source>
        <dbReference type="ARBA" id="ARBA00022840"/>
    </source>
</evidence>
<evidence type="ECO:0000256" key="8">
    <source>
        <dbReference type="ARBA" id="ARBA00022967"/>
    </source>
</evidence>
<dbReference type="PROSITE" id="PS00211">
    <property type="entry name" value="ABC_TRANSPORTER_1"/>
    <property type="match status" value="1"/>
</dbReference>
<evidence type="ECO:0000256" key="6">
    <source>
        <dbReference type="ARBA" id="ARBA00022741"/>
    </source>
</evidence>
<keyword evidence="2" id="KW-0813">Transport</keyword>
<protein>
    <submittedName>
        <fullName evidence="11">Sugar ABC transporter ATP-binding protein</fullName>
    </submittedName>
</protein>
<name>A0A9D1CP02_9FIRM</name>
<dbReference type="Pfam" id="PF00005">
    <property type="entry name" value="ABC_tran"/>
    <property type="match status" value="2"/>
</dbReference>
<dbReference type="InterPro" id="IPR050107">
    <property type="entry name" value="ABC_carbohydrate_import_ATPase"/>
</dbReference>
<keyword evidence="8" id="KW-1278">Translocase</keyword>
<evidence type="ECO:0000313" key="12">
    <source>
        <dbReference type="Proteomes" id="UP000886874"/>
    </source>
</evidence>
<organism evidence="11 12">
    <name type="scientific">Candidatus Avoscillospira stercorigallinarum</name>
    <dbReference type="NCBI Taxonomy" id="2840708"/>
    <lineage>
        <taxon>Bacteria</taxon>
        <taxon>Bacillati</taxon>
        <taxon>Bacillota</taxon>
        <taxon>Clostridia</taxon>
        <taxon>Eubacteriales</taxon>
        <taxon>Oscillospiraceae</taxon>
        <taxon>Oscillospiraceae incertae sedis</taxon>
        <taxon>Candidatus Avoscillospira</taxon>
    </lineage>
</organism>
<dbReference type="GO" id="GO:0005524">
    <property type="term" value="F:ATP binding"/>
    <property type="evidence" value="ECO:0007669"/>
    <property type="project" value="UniProtKB-KW"/>
</dbReference>
<dbReference type="InterPro" id="IPR003439">
    <property type="entry name" value="ABC_transporter-like_ATP-bd"/>
</dbReference>
<proteinExistence type="predicted"/>
<reference evidence="11" key="1">
    <citation type="submission" date="2020-10" db="EMBL/GenBank/DDBJ databases">
        <authorList>
            <person name="Gilroy R."/>
        </authorList>
    </citation>
    <scope>NUCLEOTIDE SEQUENCE</scope>
    <source>
        <strain evidence="11">ChiSjej2B20-13462</strain>
    </source>
</reference>
<evidence type="ECO:0000256" key="3">
    <source>
        <dbReference type="ARBA" id="ARBA00022475"/>
    </source>
</evidence>
<evidence type="ECO:0000256" key="9">
    <source>
        <dbReference type="ARBA" id="ARBA00023136"/>
    </source>
</evidence>
<dbReference type="Proteomes" id="UP000886874">
    <property type="component" value="Unassembled WGS sequence"/>
</dbReference>
<comment type="subcellular location">
    <subcellularLocation>
        <location evidence="1">Cell membrane</location>
        <topology evidence="1">Peripheral membrane protein</topology>
    </subcellularLocation>
</comment>
<reference evidence="11" key="2">
    <citation type="journal article" date="2021" name="PeerJ">
        <title>Extensive microbial diversity within the chicken gut microbiome revealed by metagenomics and culture.</title>
        <authorList>
            <person name="Gilroy R."/>
            <person name="Ravi A."/>
            <person name="Getino M."/>
            <person name="Pursley I."/>
            <person name="Horton D.L."/>
            <person name="Alikhan N.F."/>
            <person name="Baker D."/>
            <person name="Gharbi K."/>
            <person name="Hall N."/>
            <person name="Watson M."/>
            <person name="Adriaenssens E.M."/>
            <person name="Foster-Nyarko E."/>
            <person name="Jarju S."/>
            <person name="Secka A."/>
            <person name="Antonio M."/>
            <person name="Oren A."/>
            <person name="Chaudhuri R.R."/>
            <person name="La Ragione R."/>
            <person name="Hildebrand F."/>
            <person name="Pallen M.J."/>
        </authorList>
    </citation>
    <scope>NUCLEOTIDE SEQUENCE</scope>
    <source>
        <strain evidence="11">ChiSjej2B20-13462</strain>
    </source>
</reference>
<dbReference type="InterPro" id="IPR017871">
    <property type="entry name" value="ABC_transporter-like_CS"/>
</dbReference>
<dbReference type="FunFam" id="3.40.50.300:FF:000127">
    <property type="entry name" value="Ribose import ATP-binding protein RbsA"/>
    <property type="match status" value="1"/>
</dbReference>
<dbReference type="GO" id="GO:0016887">
    <property type="term" value="F:ATP hydrolysis activity"/>
    <property type="evidence" value="ECO:0007669"/>
    <property type="project" value="InterPro"/>
</dbReference>
<dbReference type="InterPro" id="IPR027417">
    <property type="entry name" value="P-loop_NTPase"/>
</dbReference>
<keyword evidence="7 11" id="KW-0067">ATP-binding</keyword>
<keyword evidence="3" id="KW-1003">Cell membrane</keyword>
<evidence type="ECO:0000256" key="2">
    <source>
        <dbReference type="ARBA" id="ARBA00022448"/>
    </source>
</evidence>
<dbReference type="PANTHER" id="PTHR43790:SF3">
    <property type="entry name" value="D-ALLOSE IMPORT ATP-BINDING PROTEIN ALSA-RELATED"/>
    <property type="match status" value="1"/>
</dbReference>
<dbReference type="CDD" id="cd03215">
    <property type="entry name" value="ABC_Carb_Monos_II"/>
    <property type="match status" value="1"/>
</dbReference>
<keyword evidence="6" id="KW-0547">Nucleotide-binding</keyword>
<dbReference type="PROSITE" id="PS50893">
    <property type="entry name" value="ABC_TRANSPORTER_2"/>
    <property type="match status" value="1"/>
</dbReference>
<gene>
    <name evidence="11" type="ORF">IAA67_08360</name>
</gene>
<dbReference type="AlphaFoldDB" id="A0A9D1CP02"/>
<dbReference type="PANTHER" id="PTHR43790">
    <property type="entry name" value="CARBOHYDRATE TRANSPORT ATP-BINDING PROTEIN MG119-RELATED"/>
    <property type="match status" value="1"/>
</dbReference>
<dbReference type="SMART" id="SM00382">
    <property type="entry name" value="AAA"/>
    <property type="match status" value="2"/>
</dbReference>
<comment type="caution">
    <text evidence="11">The sequence shown here is derived from an EMBL/GenBank/DDBJ whole genome shotgun (WGS) entry which is preliminary data.</text>
</comment>
<dbReference type="InterPro" id="IPR003593">
    <property type="entry name" value="AAA+_ATPase"/>
</dbReference>
<dbReference type="GO" id="GO:0005886">
    <property type="term" value="C:plasma membrane"/>
    <property type="evidence" value="ECO:0007669"/>
    <property type="project" value="UniProtKB-SubCell"/>
</dbReference>
<evidence type="ECO:0000256" key="1">
    <source>
        <dbReference type="ARBA" id="ARBA00004202"/>
    </source>
</evidence>
<accession>A0A9D1CP02</accession>
<keyword evidence="4" id="KW-0762">Sugar transport</keyword>
<dbReference type="Gene3D" id="3.40.50.300">
    <property type="entry name" value="P-loop containing nucleotide triphosphate hydrolases"/>
    <property type="match status" value="2"/>
</dbReference>
<keyword evidence="5" id="KW-0677">Repeat</keyword>
<evidence type="ECO:0000313" key="11">
    <source>
        <dbReference type="EMBL" id="HIQ70326.1"/>
    </source>
</evidence>
<sequence>MGETILRMHGIQKFFPGVHALNNAQLEVRAGEVLALVGENGAGKSTLMKILTGVYTKDEGTIEYFGQPIEIRSPKDAQDHGISIVHQELNLMQELTVAENIFIGREPSSGLFLNQAKQNKMTQELLDSLHLSISPTTVVKRLTVAKQQMVEIAKALSYNNTKILIMDEPSAALTESEIQDLFVFIRRLKATGVGIIYISHRMDELKQITDRITVMRDGQYVDTVDTASVTIDQVVQMMVGRVIYEEPKSKSNVTPGAPVVLEAQGLVSGDVKNVSFKLRKGEILGFAGLMGAGRTETMRLVCGADPKDAGVIRVKGEEVKIHHPKDAVAAGIGYLSEDRKRYGLCLGLSVADNTVMAALDALSGPVFVNDRKIKAESEKYVEKVRTKTPSIKTLVRSLSGGNQQKVVISKWLLRDCDVLIFDEPTRGIDVGAKSEIYKLMNQLAAEGKSIIMISSELPELLRMSDRVVVMCEGRVTGELDISEATQEKIMTFATKREVG</sequence>
<evidence type="ECO:0000259" key="10">
    <source>
        <dbReference type="PROSITE" id="PS50893"/>
    </source>
</evidence>
<dbReference type="CDD" id="cd03216">
    <property type="entry name" value="ABC_Carb_Monos_I"/>
    <property type="match status" value="1"/>
</dbReference>
<dbReference type="SUPFAM" id="SSF52540">
    <property type="entry name" value="P-loop containing nucleoside triphosphate hydrolases"/>
    <property type="match status" value="2"/>
</dbReference>
<dbReference type="EMBL" id="DVFN01000119">
    <property type="protein sequence ID" value="HIQ70326.1"/>
    <property type="molecule type" value="Genomic_DNA"/>
</dbReference>
<evidence type="ECO:0000256" key="4">
    <source>
        <dbReference type="ARBA" id="ARBA00022597"/>
    </source>
</evidence>
<keyword evidence="9" id="KW-0472">Membrane</keyword>
<evidence type="ECO:0000256" key="5">
    <source>
        <dbReference type="ARBA" id="ARBA00022737"/>
    </source>
</evidence>